<reference evidence="3" key="1">
    <citation type="journal article" date="2021" name="Mol. Ecol. Resour.">
        <title>Apolygus lucorum genome provides insights into omnivorousness and mesophyll feeding.</title>
        <authorList>
            <person name="Liu Y."/>
            <person name="Liu H."/>
            <person name="Wang H."/>
            <person name="Huang T."/>
            <person name="Liu B."/>
            <person name="Yang B."/>
            <person name="Yin L."/>
            <person name="Li B."/>
            <person name="Zhang Y."/>
            <person name="Zhang S."/>
            <person name="Jiang F."/>
            <person name="Zhang X."/>
            <person name="Ren Y."/>
            <person name="Wang B."/>
            <person name="Wang S."/>
            <person name="Lu Y."/>
            <person name="Wu K."/>
            <person name="Fan W."/>
            <person name="Wang G."/>
        </authorList>
    </citation>
    <scope>NUCLEOTIDE SEQUENCE</scope>
    <source>
        <strain evidence="3">12Hb</strain>
    </source>
</reference>
<organism evidence="3 4">
    <name type="scientific">Apolygus lucorum</name>
    <name type="common">Small green plant bug</name>
    <name type="synonym">Lygocoris lucorum</name>
    <dbReference type="NCBI Taxonomy" id="248454"/>
    <lineage>
        <taxon>Eukaryota</taxon>
        <taxon>Metazoa</taxon>
        <taxon>Ecdysozoa</taxon>
        <taxon>Arthropoda</taxon>
        <taxon>Hexapoda</taxon>
        <taxon>Insecta</taxon>
        <taxon>Pterygota</taxon>
        <taxon>Neoptera</taxon>
        <taxon>Paraneoptera</taxon>
        <taxon>Hemiptera</taxon>
        <taxon>Heteroptera</taxon>
        <taxon>Panheteroptera</taxon>
        <taxon>Cimicomorpha</taxon>
        <taxon>Miridae</taxon>
        <taxon>Mirini</taxon>
        <taxon>Apolygus</taxon>
    </lineage>
</organism>
<name>A0A8S9X5C3_APOLU</name>
<evidence type="ECO:0000313" key="3">
    <source>
        <dbReference type="EMBL" id="KAF6204153.1"/>
    </source>
</evidence>
<dbReference type="InterPro" id="IPR002156">
    <property type="entry name" value="RNaseH_domain"/>
</dbReference>
<dbReference type="EMBL" id="WIXP02000010">
    <property type="protein sequence ID" value="KAF6204153.1"/>
    <property type="molecule type" value="Genomic_DNA"/>
</dbReference>
<dbReference type="Gene3D" id="3.30.420.10">
    <property type="entry name" value="Ribonuclease H-like superfamily/Ribonuclease H"/>
    <property type="match status" value="1"/>
</dbReference>
<dbReference type="InterPro" id="IPR012337">
    <property type="entry name" value="RNaseH-like_sf"/>
</dbReference>
<gene>
    <name evidence="3" type="ORF">GE061_002493</name>
</gene>
<dbReference type="CDD" id="cd09276">
    <property type="entry name" value="Rnase_HI_RT_non_LTR"/>
    <property type="match status" value="1"/>
</dbReference>
<protein>
    <recommendedName>
        <fullName evidence="2">RNase H type-1 domain-containing protein</fullName>
    </recommendedName>
</protein>
<dbReference type="Proteomes" id="UP000466442">
    <property type="component" value="Unassembled WGS sequence"/>
</dbReference>
<dbReference type="OrthoDB" id="8058536at2759"/>
<dbReference type="PROSITE" id="PS50879">
    <property type="entry name" value="RNASE_H_1"/>
    <property type="match status" value="1"/>
</dbReference>
<evidence type="ECO:0000259" key="2">
    <source>
        <dbReference type="PROSITE" id="PS50879"/>
    </source>
</evidence>
<dbReference type="AlphaFoldDB" id="A0A8S9X5C3"/>
<accession>A0A8S9X5C3</accession>
<sequence>MLAKRMVASFHARNNSILSSVAFLSVDVLTNPYWAVKPTPLLCNAFTAISSDLTWIRQTDKPYKFKIDYNIFQEPIAVSSLPQSAYSTNESAKLFLANLLERKYPNATCIYTDGSVNMGGVGCSFFDPQANVKRQFRLWDESSIYSAEAYAIQVALKYVLDTGAAESSLIIISDSQSVLMKVKSANPSKKMCFLEAEILRLVGLLRATGVQSRFIWIRGHHGIPGSTTADSLAKEATLLPLHQLSVFPASDLNRSIKLQLIEEWRQMHINYHAEYLNHHINMKVFASLLVLAFVAVAVSALDTSAAEAKLKEGVAKVNKAIENAKQKLAEIKKKIEAAAGPIQKKLLQKIAASLDNKIKWLQQAKDMLEAKAPAAPASRAAVNPNSKLVKLVEIIAKLG</sequence>
<dbReference type="GO" id="GO:0003676">
    <property type="term" value="F:nucleic acid binding"/>
    <property type="evidence" value="ECO:0007669"/>
    <property type="project" value="InterPro"/>
</dbReference>
<evidence type="ECO:0000256" key="1">
    <source>
        <dbReference type="SAM" id="Coils"/>
    </source>
</evidence>
<keyword evidence="4" id="KW-1185">Reference proteome</keyword>
<proteinExistence type="predicted"/>
<keyword evidence="1" id="KW-0175">Coiled coil</keyword>
<dbReference type="SUPFAM" id="SSF53098">
    <property type="entry name" value="Ribonuclease H-like"/>
    <property type="match status" value="1"/>
</dbReference>
<evidence type="ECO:0000313" key="4">
    <source>
        <dbReference type="Proteomes" id="UP000466442"/>
    </source>
</evidence>
<dbReference type="GO" id="GO:0004523">
    <property type="term" value="F:RNA-DNA hybrid ribonuclease activity"/>
    <property type="evidence" value="ECO:0007669"/>
    <property type="project" value="InterPro"/>
</dbReference>
<dbReference type="InterPro" id="IPR036397">
    <property type="entry name" value="RNaseH_sf"/>
</dbReference>
<comment type="caution">
    <text evidence="3">The sequence shown here is derived from an EMBL/GenBank/DDBJ whole genome shotgun (WGS) entry which is preliminary data.</text>
</comment>
<feature type="domain" description="RNase H type-1" evidence="2">
    <location>
        <begin position="104"/>
        <end position="238"/>
    </location>
</feature>
<dbReference type="Pfam" id="PF00075">
    <property type="entry name" value="RNase_H"/>
    <property type="match status" value="1"/>
</dbReference>
<feature type="coiled-coil region" evidence="1">
    <location>
        <begin position="307"/>
        <end position="371"/>
    </location>
</feature>